<dbReference type="EMBL" id="CAFBNE010000152">
    <property type="protein sequence ID" value="CAB4968016.1"/>
    <property type="molecule type" value="Genomic_DNA"/>
</dbReference>
<name>A0A6J7LI34_9ZZZZ</name>
<proteinExistence type="predicted"/>
<evidence type="ECO:0000313" key="1">
    <source>
        <dbReference type="EMBL" id="CAB4968016.1"/>
    </source>
</evidence>
<gene>
    <name evidence="1" type="ORF">UFOPK3772_03057</name>
</gene>
<accession>A0A6J7LI34</accession>
<sequence length="57" mass="6560">MMTELSVLCTDPQVCQIPQMSKTKEHDLVRAGEITAIWPGRTRRMPTDRLTQYLKSP</sequence>
<dbReference type="AlphaFoldDB" id="A0A6J7LI34"/>
<protein>
    <submittedName>
        <fullName evidence="1">Unannotated protein</fullName>
    </submittedName>
</protein>
<organism evidence="1">
    <name type="scientific">freshwater metagenome</name>
    <dbReference type="NCBI Taxonomy" id="449393"/>
    <lineage>
        <taxon>unclassified sequences</taxon>
        <taxon>metagenomes</taxon>
        <taxon>ecological metagenomes</taxon>
    </lineage>
</organism>
<reference evidence="1" key="1">
    <citation type="submission" date="2020-05" db="EMBL/GenBank/DDBJ databases">
        <authorList>
            <person name="Chiriac C."/>
            <person name="Salcher M."/>
            <person name="Ghai R."/>
            <person name="Kavagutti S V."/>
        </authorList>
    </citation>
    <scope>NUCLEOTIDE SEQUENCE</scope>
</reference>